<feature type="transmembrane region" description="Helical" evidence="1">
    <location>
        <begin position="419"/>
        <end position="440"/>
    </location>
</feature>
<evidence type="ECO:0000313" key="3">
    <source>
        <dbReference type="EMBL" id="MBB4683848.1"/>
    </source>
</evidence>
<dbReference type="Proteomes" id="UP000581769">
    <property type="component" value="Unassembled WGS sequence"/>
</dbReference>
<keyword evidence="1" id="KW-1133">Transmembrane helix</keyword>
<organism evidence="3 4">
    <name type="scientific">Amycolatopsis jiangsuensis</name>
    <dbReference type="NCBI Taxonomy" id="1181879"/>
    <lineage>
        <taxon>Bacteria</taxon>
        <taxon>Bacillati</taxon>
        <taxon>Actinomycetota</taxon>
        <taxon>Actinomycetes</taxon>
        <taxon>Pseudonocardiales</taxon>
        <taxon>Pseudonocardiaceae</taxon>
        <taxon>Amycolatopsis</taxon>
    </lineage>
</organism>
<dbReference type="EMBL" id="JACHMG010000001">
    <property type="protein sequence ID" value="MBB4683848.1"/>
    <property type="molecule type" value="Genomic_DNA"/>
</dbReference>
<keyword evidence="1" id="KW-0812">Transmembrane</keyword>
<dbReference type="RefSeq" id="WP_184778592.1">
    <property type="nucleotide sequence ID" value="NZ_JACHMG010000001.1"/>
</dbReference>
<dbReference type="Pfam" id="PF02036">
    <property type="entry name" value="SCP2"/>
    <property type="match status" value="1"/>
</dbReference>
<feature type="transmembrane region" description="Helical" evidence="1">
    <location>
        <begin position="446"/>
        <end position="467"/>
    </location>
</feature>
<dbReference type="GO" id="GO:0015209">
    <property type="term" value="F:cytosine transmembrane transporter activity"/>
    <property type="evidence" value="ECO:0007669"/>
    <property type="project" value="InterPro"/>
</dbReference>
<dbReference type="InterPro" id="IPR036527">
    <property type="entry name" value="SCP2_sterol-bd_dom_sf"/>
</dbReference>
<feature type="transmembrane region" description="Helical" evidence="1">
    <location>
        <begin position="266"/>
        <end position="288"/>
    </location>
</feature>
<accession>A0A840IRQ9</accession>
<feature type="transmembrane region" description="Helical" evidence="1">
    <location>
        <begin position="233"/>
        <end position="254"/>
    </location>
</feature>
<feature type="transmembrane region" description="Helical" evidence="1">
    <location>
        <begin position="120"/>
        <end position="143"/>
    </location>
</feature>
<dbReference type="Gene3D" id="1.10.4160.10">
    <property type="entry name" value="Hydantoin permease"/>
    <property type="match status" value="1"/>
</dbReference>
<dbReference type="InterPro" id="IPR003033">
    <property type="entry name" value="SCP2_sterol-bd_dom"/>
</dbReference>
<feature type="transmembrane region" description="Helical" evidence="1">
    <location>
        <begin position="86"/>
        <end position="108"/>
    </location>
</feature>
<gene>
    <name evidence="3" type="ORF">BJY18_001333</name>
</gene>
<comment type="caution">
    <text evidence="3">The sequence shown here is derived from an EMBL/GenBank/DDBJ whole genome shotgun (WGS) entry which is preliminary data.</text>
</comment>
<evidence type="ECO:0000259" key="2">
    <source>
        <dbReference type="Pfam" id="PF02036"/>
    </source>
</evidence>
<dbReference type="InterPro" id="IPR030191">
    <property type="entry name" value="CodB"/>
</dbReference>
<feature type="domain" description="SCP2" evidence="2">
    <location>
        <begin position="558"/>
        <end position="647"/>
    </location>
</feature>
<dbReference type="PANTHER" id="PTHR30569:SF0">
    <property type="entry name" value="CYTOSINE PERMEASE"/>
    <property type="match status" value="1"/>
</dbReference>
<dbReference type="PANTHER" id="PTHR30569">
    <property type="entry name" value="CYTOSINE TRANSPORTER CODB"/>
    <property type="match status" value="1"/>
</dbReference>
<evidence type="ECO:0000313" key="4">
    <source>
        <dbReference type="Proteomes" id="UP000581769"/>
    </source>
</evidence>
<dbReference type="Gene3D" id="3.30.1050.10">
    <property type="entry name" value="SCP2 sterol-binding domain"/>
    <property type="match status" value="1"/>
</dbReference>
<proteinExistence type="predicted"/>
<feature type="transmembrane region" description="Helical" evidence="1">
    <location>
        <begin position="300"/>
        <end position="320"/>
    </location>
</feature>
<evidence type="ECO:0000256" key="1">
    <source>
        <dbReference type="SAM" id="Phobius"/>
    </source>
</evidence>
<keyword evidence="4" id="KW-1185">Reference proteome</keyword>
<keyword evidence="1" id="KW-0472">Membrane</keyword>
<feature type="transmembrane region" description="Helical" evidence="1">
    <location>
        <begin position="352"/>
        <end position="371"/>
    </location>
</feature>
<dbReference type="AlphaFoldDB" id="A0A840IRQ9"/>
<feature type="transmembrane region" description="Helical" evidence="1">
    <location>
        <begin position="163"/>
        <end position="185"/>
    </location>
</feature>
<feature type="transmembrane region" description="Helical" evidence="1">
    <location>
        <begin position="59"/>
        <end position="80"/>
    </location>
</feature>
<feature type="transmembrane region" description="Helical" evidence="1">
    <location>
        <begin position="377"/>
        <end position="398"/>
    </location>
</feature>
<reference evidence="3 4" key="1">
    <citation type="submission" date="2020-08" db="EMBL/GenBank/DDBJ databases">
        <title>Sequencing the genomes of 1000 actinobacteria strains.</title>
        <authorList>
            <person name="Klenk H.-P."/>
        </authorList>
    </citation>
    <scope>NUCLEOTIDE SEQUENCE [LARGE SCALE GENOMIC DNA]</scope>
    <source>
        <strain evidence="3 4">DSM 45859</strain>
    </source>
</reference>
<sequence>MTTTPTATATTAMATTALPALEESFHDDPAVVRRAATEDYAAHVVPKTARSGRWSMSMAWYALASAMAWLITAGVAAVAVGPVNALIGAAASVVAYSVLCAAMSTYAARTGTSINLFSRTLFGLRGGAIATLVLFLIAIFYATFEGSVVAHAFRLSTGSLPMWFWYLAVVAYSVPLAIGGVRAFLDKFNGALLPVYIIGMAVAVFWTITAKGYRTDWLHTGGGTADVAGPGWLYSFTLYMGVWVLMMFAGDMARHAKVEDLRFHRWFTFGPVFHGFTLLLNAFVGIFLAEHLVAGELTELSAVDGMIALMGGWAVVFIWVTQTRINTANYYVASSNLANLAGRLVRRSIPRWLWVVGVGVLVYLLMLQDVISKLQIALEYSAIITVAWVGVVVAYMLWAKVRGIAPEHLEYRPGRVPPVHRPAVLTWTIGTAAGVVLLTVCGPFGATWYAPATFLIAFAGYSAALLVSRADAVLSRPHDPRSEVADPWASRIRCHTCGLSYVAQEMDRDPSAEHQAICCACAAGSPAFLAAARHEALRSTRGKTTVKCQLAIRVFAVFLNRTPQLRDLLDRWDRTLEFRLAGERPFHLVIENGKAGVAGHPATDPDIVFEAPAALFLRMMLDPALADEAYVNKKYEVHGPPPDATRFRVLGERVQEYHRLFFGVLKKSATIILRTR</sequence>
<dbReference type="SUPFAM" id="SSF55718">
    <property type="entry name" value="SCP-like"/>
    <property type="match status" value="1"/>
</dbReference>
<feature type="transmembrane region" description="Helical" evidence="1">
    <location>
        <begin position="192"/>
        <end position="213"/>
    </location>
</feature>
<protein>
    <recommendedName>
        <fullName evidence="2">SCP2 domain-containing protein</fullName>
    </recommendedName>
</protein>
<name>A0A840IRQ9_9PSEU</name>
<dbReference type="GO" id="GO:0005886">
    <property type="term" value="C:plasma membrane"/>
    <property type="evidence" value="ECO:0007669"/>
    <property type="project" value="TreeGrafter"/>
</dbReference>